<evidence type="ECO:0000259" key="8">
    <source>
        <dbReference type="PROSITE" id="PS50156"/>
    </source>
</evidence>
<evidence type="ECO:0000256" key="1">
    <source>
        <dbReference type="ARBA" id="ARBA00004651"/>
    </source>
</evidence>
<proteinExistence type="predicted"/>
<evidence type="ECO:0000256" key="7">
    <source>
        <dbReference type="SAM" id="Phobius"/>
    </source>
</evidence>
<evidence type="ECO:0000313" key="9">
    <source>
        <dbReference type="EMBL" id="QIK72380.1"/>
    </source>
</evidence>
<dbReference type="InterPro" id="IPR000731">
    <property type="entry name" value="SSD"/>
</dbReference>
<feature type="region of interest" description="Disordered" evidence="6">
    <location>
        <begin position="1"/>
        <end position="42"/>
    </location>
</feature>
<dbReference type="Pfam" id="PF03176">
    <property type="entry name" value="MMPL"/>
    <property type="match status" value="2"/>
</dbReference>
<evidence type="ECO:0000256" key="3">
    <source>
        <dbReference type="ARBA" id="ARBA00022692"/>
    </source>
</evidence>
<organism evidence="9 10">
    <name type="scientific">Propioniciclava coleopterorum</name>
    <dbReference type="NCBI Taxonomy" id="2714937"/>
    <lineage>
        <taxon>Bacteria</taxon>
        <taxon>Bacillati</taxon>
        <taxon>Actinomycetota</taxon>
        <taxon>Actinomycetes</taxon>
        <taxon>Propionibacteriales</taxon>
        <taxon>Propionibacteriaceae</taxon>
        <taxon>Propioniciclava</taxon>
    </lineage>
</organism>
<name>A0A6G7Y6G2_9ACTN</name>
<dbReference type="AlphaFoldDB" id="A0A6G7Y6G2"/>
<feature type="transmembrane region" description="Helical" evidence="7">
    <location>
        <begin position="173"/>
        <end position="190"/>
    </location>
</feature>
<feature type="transmembrane region" description="Helical" evidence="7">
    <location>
        <begin position="647"/>
        <end position="666"/>
    </location>
</feature>
<dbReference type="PROSITE" id="PS50156">
    <property type="entry name" value="SSD"/>
    <property type="match status" value="1"/>
</dbReference>
<feature type="transmembrane region" description="Helical" evidence="7">
    <location>
        <begin position="197"/>
        <end position="220"/>
    </location>
</feature>
<dbReference type="Proteomes" id="UP000501058">
    <property type="component" value="Chromosome"/>
</dbReference>
<protein>
    <submittedName>
        <fullName evidence="9">MMPL family transporter</fullName>
    </submittedName>
</protein>
<feature type="transmembrane region" description="Helical" evidence="7">
    <location>
        <begin position="575"/>
        <end position="598"/>
    </location>
</feature>
<feature type="transmembrane region" description="Helical" evidence="7">
    <location>
        <begin position="299"/>
        <end position="323"/>
    </location>
</feature>
<dbReference type="Gene3D" id="1.20.1640.10">
    <property type="entry name" value="Multidrug efflux transporter AcrB transmembrane domain"/>
    <property type="match status" value="2"/>
</dbReference>
<dbReference type="InterPro" id="IPR004869">
    <property type="entry name" value="MMPL_dom"/>
</dbReference>
<keyword evidence="4 7" id="KW-1133">Transmembrane helix</keyword>
<dbReference type="GO" id="GO:0005886">
    <property type="term" value="C:plasma membrane"/>
    <property type="evidence" value="ECO:0007669"/>
    <property type="project" value="UniProtKB-SubCell"/>
</dbReference>
<feature type="transmembrane region" description="Helical" evidence="7">
    <location>
        <begin position="344"/>
        <end position="370"/>
    </location>
</feature>
<reference evidence="9 10" key="1">
    <citation type="submission" date="2020-03" db="EMBL/GenBank/DDBJ databases">
        <title>Propioniciclava sp. nov., isolated from Hydrophilus acuminatus.</title>
        <authorList>
            <person name="Hyun D.-W."/>
            <person name="Bae J.-W."/>
        </authorList>
    </citation>
    <scope>NUCLEOTIDE SEQUENCE [LARGE SCALE GENOMIC DNA]</scope>
    <source>
        <strain evidence="9 10">HDW11</strain>
    </source>
</reference>
<feature type="compositionally biased region" description="Basic residues" evidence="6">
    <location>
        <begin position="13"/>
        <end position="32"/>
    </location>
</feature>
<feature type="transmembrane region" description="Helical" evidence="7">
    <location>
        <begin position="619"/>
        <end position="641"/>
    </location>
</feature>
<comment type="subcellular location">
    <subcellularLocation>
        <location evidence="1">Cell membrane</location>
        <topology evidence="1">Multi-pass membrane protein</topology>
    </subcellularLocation>
</comment>
<dbReference type="InterPro" id="IPR050545">
    <property type="entry name" value="Mycobact_MmpL"/>
</dbReference>
<gene>
    <name evidence="9" type="ORF">G7070_08995</name>
</gene>
<keyword evidence="5 7" id="KW-0472">Membrane</keyword>
<sequence length="881" mass="92286">MLARPTPRGGGLARRRAGPRRPGGHRRRQLRRRVPDPGASSQKALDQLRMTFPQAAMSSSTMIVIAPDGRHITDADIKSVVEDADAKLDEIPWVDSTQTPYNEYVSGLISDDGTAGLIRVNILDASVSEFTDPQREILLEAGEELQAAIPGSTVHVGGEVFSVEMPHITPVEGIGVVVAIIVLIVVLGSFRAAIMPIISALVGAAASMLLIIAAAGIMPINSTTTMLALMLALAVGIDYSLFIVSRHRDQLATGMDAEESAARATATAGSAVVFAGMTVVIALVGLAVAQIPFLTTMGVFAAVAVAIEVALALTLLPAMLGFAGAKLAPKPSKKPGRKKFDASTWWVGVITRFPAVTIAAVVLILGALSIPAQNLQLALPNSGRNAPTATDRITFDAISDRFGVGYNGPLVITGSIVESTDPLGLLDDLKRDVEAVPGVKMVAMAVPNPNADTAMIQVIPTTGPDDPATSRLVHDLRALEPGWKAEHNVEMSVTGFTAIAIDVSDQLGAALLPFGIFVVGLSLVLLSIVFRSILVPIKAALGYLLSVGAAFGLTTLVFNQGIGKEIVNLHDPQPIISFLPIILMGILFGLAMDYEVFLTSRMREEYVHGNRTNPTEAGFVHSAKVVVAAAIIMIAVFAFFIPQGSGTIKPIAFGLAIGVGIDAFLVRMTLGPAVMRLLHGRAWWLPKWLARRMPVLDAEGEAITHQLALADWPYPGADHAVYGEGLEASDGDVELFSGIDLDVPRGGHVEVDGPPAARRALLLALTGRLALTGGDLKVLGLVLPQQAGQVRRQATFVDATDPDAAARLADPAGELVVIDDADRLDAAGRDALARLNERPDITVVAGVSAADDTAQGLTPRATNSHPAPAGVDDSVLVGGAA</sequence>
<dbReference type="EMBL" id="CP049865">
    <property type="protein sequence ID" value="QIK72380.1"/>
    <property type="molecule type" value="Genomic_DNA"/>
</dbReference>
<dbReference type="KEGG" id="prv:G7070_08995"/>
<keyword evidence="2" id="KW-1003">Cell membrane</keyword>
<feature type="transmembrane region" description="Helical" evidence="7">
    <location>
        <begin position="542"/>
        <end position="563"/>
    </location>
</feature>
<dbReference type="PANTHER" id="PTHR33406:SF13">
    <property type="entry name" value="MEMBRANE PROTEIN YDFJ"/>
    <property type="match status" value="1"/>
</dbReference>
<feature type="region of interest" description="Disordered" evidence="6">
    <location>
        <begin position="855"/>
        <end position="881"/>
    </location>
</feature>
<dbReference type="SUPFAM" id="SSF82866">
    <property type="entry name" value="Multidrug efflux transporter AcrB transmembrane domain"/>
    <property type="match status" value="2"/>
</dbReference>
<evidence type="ECO:0000256" key="4">
    <source>
        <dbReference type="ARBA" id="ARBA00022989"/>
    </source>
</evidence>
<evidence type="ECO:0000256" key="5">
    <source>
        <dbReference type="ARBA" id="ARBA00023136"/>
    </source>
</evidence>
<accession>A0A6G7Y6G2</accession>
<feature type="transmembrane region" description="Helical" evidence="7">
    <location>
        <begin position="266"/>
        <end position="293"/>
    </location>
</feature>
<evidence type="ECO:0000256" key="2">
    <source>
        <dbReference type="ARBA" id="ARBA00022475"/>
    </source>
</evidence>
<feature type="transmembrane region" description="Helical" evidence="7">
    <location>
        <begin position="510"/>
        <end position="530"/>
    </location>
</feature>
<keyword evidence="10" id="KW-1185">Reference proteome</keyword>
<dbReference type="PANTHER" id="PTHR33406">
    <property type="entry name" value="MEMBRANE PROTEIN MJ1562-RELATED"/>
    <property type="match status" value="1"/>
</dbReference>
<keyword evidence="3 7" id="KW-0812">Transmembrane</keyword>
<feature type="domain" description="SSD" evidence="8">
    <location>
        <begin position="211"/>
        <end position="322"/>
    </location>
</feature>
<evidence type="ECO:0000256" key="6">
    <source>
        <dbReference type="SAM" id="MobiDB-lite"/>
    </source>
</evidence>
<evidence type="ECO:0000313" key="10">
    <source>
        <dbReference type="Proteomes" id="UP000501058"/>
    </source>
</evidence>
<feature type="transmembrane region" description="Helical" evidence="7">
    <location>
        <begin position="226"/>
        <end position="245"/>
    </location>
</feature>